<evidence type="ECO:0008006" key="5">
    <source>
        <dbReference type="Google" id="ProtNLM"/>
    </source>
</evidence>
<evidence type="ECO:0000256" key="2">
    <source>
        <dbReference type="SAM" id="SignalP"/>
    </source>
</evidence>
<keyword evidence="1" id="KW-0812">Transmembrane</keyword>
<evidence type="ECO:0000313" key="4">
    <source>
        <dbReference type="Proteomes" id="UP000193719"/>
    </source>
</evidence>
<feature type="transmembrane region" description="Helical" evidence="1">
    <location>
        <begin position="416"/>
        <end position="435"/>
    </location>
</feature>
<dbReference type="AlphaFoldDB" id="A0A1Y1UN27"/>
<reference evidence="3 4" key="2">
    <citation type="submission" date="2016-08" db="EMBL/GenBank/DDBJ databases">
        <title>Pervasive Adenine N6-methylation of Active Genes in Fungi.</title>
        <authorList>
            <consortium name="DOE Joint Genome Institute"/>
            <person name="Mondo S.J."/>
            <person name="Dannebaum R.O."/>
            <person name="Kuo R.C."/>
            <person name="Labutti K."/>
            <person name="Haridas S."/>
            <person name="Kuo A."/>
            <person name="Salamov A."/>
            <person name="Ahrendt S.R."/>
            <person name="Lipzen A."/>
            <person name="Sullivan W."/>
            <person name="Andreopoulos W.B."/>
            <person name="Clum A."/>
            <person name="Lindquist E."/>
            <person name="Daum C."/>
            <person name="Ramamoorthy G.K."/>
            <person name="Gryganskyi A."/>
            <person name="Culley D."/>
            <person name="Magnuson J.K."/>
            <person name="James T.Y."/>
            <person name="O'Malley M.A."/>
            <person name="Stajich J.E."/>
            <person name="Spatafora J.W."/>
            <person name="Visel A."/>
            <person name="Grigoriev I.V."/>
        </authorList>
    </citation>
    <scope>NUCLEOTIDE SEQUENCE [LARGE SCALE GENOMIC DNA]</scope>
    <source>
        <strain evidence="4">finn</strain>
    </source>
</reference>
<feature type="chain" id="PRO_5012982704" description="Periplasmic binding protein-like II" evidence="2">
    <location>
        <begin position="21"/>
        <end position="1114"/>
    </location>
</feature>
<proteinExistence type="predicted"/>
<keyword evidence="2" id="KW-0732">Signal</keyword>
<dbReference type="PANTHER" id="PTHR42264">
    <property type="entry name" value="EPHRIN_REC_LIKE DOMAIN-CONTAINING PROTEIN"/>
    <property type="match status" value="1"/>
</dbReference>
<keyword evidence="1" id="KW-1133">Transmembrane helix</keyword>
<feature type="transmembrane region" description="Helical" evidence="1">
    <location>
        <begin position="502"/>
        <end position="523"/>
    </location>
</feature>
<organism evidence="3 4">
    <name type="scientific">Piromyces finnis</name>
    <dbReference type="NCBI Taxonomy" id="1754191"/>
    <lineage>
        <taxon>Eukaryota</taxon>
        <taxon>Fungi</taxon>
        <taxon>Fungi incertae sedis</taxon>
        <taxon>Chytridiomycota</taxon>
        <taxon>Chytridiomycota incertae sedis</taxon>
        <taxon>Neocallimastigomycetes</taxon>
        <taxon>Neocallimastigales</taxon>
        <taxon>Neocallimastigaceae</taxon>
        <taxon>Piromyces</taxon>
    </lineage>
</organism>
<accession>A0A1Y1UN27</accession>
<feature type="transmembrane region" description="Helical" evidence="1">
    <location>
        <begin position="464"/>
        <end position="490"/>
    </location>
</feature>
<feature type="transmembrane region" description="Helical" evidence="1">
    <location>
        <begin position="376"/>
        <end position="395"/>
    </location>
</feature>
<protein>
    <recommendedName>
        <fullName evidence="5">Periplasmic binding protein-like II</fullName>
    </recommendedName>
</protein>
<dbReference type="PANTHER" id="PTHR42264:SF3">
    <property type="entry name" value="F-BOX DOMAIN-CONTAINING PROTEIN-RELATED"/>
    <property type="match status" value="1"/>
</dbReference>
<sequence>MCFIFCIFIICLLFINEGICITTSTINILLFTPFEQSIEIERNYIQNELNSHFKDVDNEFKVLFNFNVDVKTGKDYYNALANNINNDETKYDIYMLDDRLAYENSEYLLMLEGISKDVYGELNEDAIVECKLKPTNKPRGLRCLPFIADFGLLFYKNDIISKNLPFDNITRLNDYITEVKNKKEIKHGYAGQFTESFLYNFLEWANSHNTYKEYGSIINKNLEKTFKTLNDFREKKLIDDDIIKKGNSEILDLFLNNNSNSVAVFHGWFSTLRILKDNIQLQQNITDVYSFSAFPPLESTGKPSLTYIPYKLAVSKYSKRINTSKKIVEFLCSSEFQERYVVENFHLSEVNNIRYIFIFDPPYNSNGSGDKCSQRMWFFDLSLNFMLLAFIKKFYLVVNQLRSQLALYDYKSNSLVIIYCMFLFEILIKALVTLLNPNEIRIAFINYRPKLSYYTCSFDFSGGMLFLIVFFQIFVRSIIMIVITYLYLFVRKTIPQYYPAKFIIAISYCIFLLICLFYIFVGYSFYMPVFYFVVYIFYIYILFRLFLSSKDIIVINNFEKVNNGYYMNANIEGDNVTNYSGSDLDDESDELLSIDSSSSSTSCFSEYISPIVSEKDIISTYISLPYLSPFAENNVYIPCCVSFIVDSKVLIIEPIIKNKVVALVNNTIRSENITLLNYDSQKEYKEDDVIFYTQKDFRYIFSLNNFVVIVNNDLNDNKIIQLNEKVEEEYEFSEMSNGIFNILNKDHNSNLSLANSNNTMIINQNSNNNIASQDNRKLINNNNLNNKSETIPTIVRFNIKANSIKYKKWYNVFINHAKTRISDKIDIPLNIHKEFYSNDANVLNRSNKRQFINKNKGLKNKDSELELIQSVNSFENESDGNYSPYNYHYDINMASDYDQFVKNYSPFNYSRYQPIQISMDEDNRGQRINYNGEREEIPMVNLINNKSTIEPSSQNLNNTSSSITISANNTSNIRDSNLSIDTHVHKYKNPIKNNENLNKESFKNTIKYSGQDSSISHVAYSNISAQVNINSLNYEGDINSPNSNNDISFNSYNDIMDPLIINRNDNNYYSNKSHNNLTHRKMVKNSSNSYLYKSDSNVELSEEKLNLLPNNKTT</sequence>
<evidence type="ECO:0000313" key="3">
    <source>
        <dbReference type="EMBL" id="ORX39463.1"/>
    </source>
</evidence>
<dbReference type="Proteomes" id="UP000193719">
    <property type="component" value="Unassembled WGS sequence"/>
</dbReference>
<name>A0A1Y1UN27_9FUNG</name>
<dbReference type="SUPFAM" id="SSF53850">
    <property type="entry name" value="Periplasmic binding protein-like II"/>
    <property type="match status" value="1"/>
</dbReference>
<keyword evidence="4" id="KW-1185">Reference proteome</keyword>
<dbReference type="Gene3D" id="3.40.190.10">
    <property type="entry name" value="Periplasmic binding protein-like II"/>
    <property type="match status" value="1"/>
</dbReference>
<dbReference type="OrthoDB" id="10536491at2759"/>
<gene>
    <name evidence="3" type="ORF">BCR36DRAFT_375577</name>
</gene>
<comment type="caution">
    <text evidence="3">The sequence shown here is derived from an EMBL/GenBank/DDBJ whole genome shotgun (WGS) entry which is preliminary data.</text>
</comment>
<feature type="transmembrane region" description="Helical" evidence="1">
    <location>
        <begin position="529"/>
        <end position="547"/>
    </location>
</feature>
<keyword evidence="1" id="KW-0472">Membrane</keyword>
<reference evidence="3 4" key="1">
    <citation type="submission" date="2016-08" db="EMBL/GenBank/DDBJ databases">
        <title>Genomes of anaerobic fungi encode conserved fungal cellulosomes for biomass hydrolysis.</title>
        <authorList>
            <consortium name="DOE Joint Genome Institute"/>
            <person name="Haitjema C.H."/>
            <person name="Gilmore S.P."/>
            <person name="Henske J.K."/>
            <person name="Solomon K.V."/>
            <person name="De Groot R."/>
            <person name="Kuo A."/>
            <person name="Mondo S.J."/>
            <person name="Salamov A.A."/>
            <person name="Labutti K."/>
            <person name="Zhao Z."/>
            <person name="Chiniquy J."/>
            <person name="Barry K."/>
            <person name="Brewer H.M."/>
            <person name="Purvine S.O."/>
            <person name="Wright A.T."/>
            <person name="Boxma B."/>
            <person name="Van Alen T."/>
            <person name="Hackstein J.H."/>
            <person name="Baker S.E."/>
            <person name="Grigoriev I.V."/>
            <person name="O'Malley M.A."/>
        </authorList>
    </citation>
    <scope>NUCLEOTIDE SEQUENCE [LARGE SCALE GENOMIC DNA]</scope>
    <source>
        <strain evidence="4">finn</strain>
    </source>
</reference>
<evidence type="ECO:0000256" key="1">
    <source>
        <dbReference type="SAM" id="Phobius"/>
    </source>
</evidence>
<dbReference type="EMBL" id="MCFH01000114">
    <property type="protein sequence ID" value="ORX39463.1"/>
    <property type="molecule type" value="Genomic_DNA"/>
</dbReference>
<feature type="signal peptide" evidence="2">
    <location>
        <begin position="1"/>
        <end position="20"/>
    </location>
</feature>